<feature type="non-terminal residue" evidence="1">
    <location>
        <position position="1"/>
    </location>
</feature>
<keyword evidence="2" id="KW-1185">Reference proteome</keyword>
<protein>
    <submittedName>
        <fullName evidence="1">Uncharacterized protein</fullName>
    </submittedName>
</protein>
<gene>
    <name evidence="1" type="ORF">HaLaN_16473</name>
</gene>
<evidence type="ECO:0000313" key="2">
    <source>
        <dbReference type="Proteomes" id="UP000485058"/>
    </source>
</evidence>
<evidence type="ECO:0000313" key="1">
    <source>
        <dbReference type="EMBL" id="GFH19516.1"/>
    </source>
</evidence>
<dbReference type="Proteomes" id="UP000485058">
    <property type="component" value="Unassembled WGS sequence"/>
</dbReference>
<comment type="caution">
    <text evidence="1">The sequence shown here is derived from an EMBL/GenBank/DDBJ whole genome shotgun (WGS) entry which is preliminary data.</text>
</comment>
<accession>A0A699ZKK3</accession>
<dbReference type="AlphaFoldDB" id="A0A699ZKK3"/>
<proteinExistence type="predicted"/>
<dbReference type="EMBL" id="BLLF01001476">
    <property type="protein sequence ID" value="GFH19516.1"/>
    <property type="molecule type" value="Genomic_DNA"/>
</dbReference>
<sequence>RDPIGPHSAQQKCQIEAIGPIKGDTGTHIQVALLQPVAGVIFEIAFAGPTRLAPIGRQPGSRPAVPANCLAHCLP</sequence>
<organism evidence="1 2">
    <name type="scientific">Haematococcus lacustris</name>
    <name type="common">Green alga</name>
    <name type="synonym">Haematococcus pluvialis</name>
    <dbReference type="NCBI Taxonomy" id="44745"/>
    <lineage>
        <taxon>Eukaryota</taxon>
        <taxon>Viridiplantae</taxon>
        <taxon>Chlorophyta</taxon>
        <taxon>core chlorophytes</taxon>
        <taxon>Chlorophyceae</taxon>
        <taxon>CS clade</taxon>
        <taxon>Chlamydomonadales</taxon>
        <taxon>Haematococcaceae</taxon>
        <taxon>Haematococcus</taxon>
    </lineage>
</organism>
<feature type="non-terminal residue" evidence="1">
    <location>
        <position position="75"/>
    </location>
</feature>
<name>A0A699ZKK3_HAELA</name>
<reference evidence="1 2" key="1">
    <citation type="submission" date="2020-02" db="EMBL/GenBank/DDBJ databases">
        <title>Draft genome sequence of Haematococcus lacustris strain NIES-144.</title>
        <authorList>
            <person name="Morimoto D."/>
            <person name="Nakagawa S."/>
            <person name="Yoshida T."/>
            <person name="Sawayama S."/>
        </authorList>
    </citation>
    <scope>NUCLEOTIDE SEQUENCE [LARGE SCALE GENOMIC DNA]</scope>
    <source>
        <strain evidence="1 2">NIES-144</strain>
    </source>
</reference>